<comment type="caution">
    <text evidence="2">The sequence shown here is derived from an EMBL/GenBank/DDBJ whole genome shotgun (WGS) entry which is preliminary data.</text>
</comment>
<evidence type="ECO:0000313" key="2">
    <source>
        <dbReference type="EMBL" id="RDX86365.1"/>
    </source>
</evidence>
<proteinExistence type="predicted"/>
<feature type="compositionally biased region" description="Basic and acidic residues" evidence="1">
    <location>
        <begin position="58"/>
        <end position="71"/>
    </location>
</feature>
<protein>
    <submittedName>
        <fullName evidence="2">Uncharacterized protein</fullName>
    </submittedName>
</protein>
<dbReference type="AlphaFoldDB" id="A0A371G748"/>
<feature type="compositionally biased region" description="Basic and acidic residues" evidence="1">
    <location>
        <begin position="1"/>
        <end position="13"/>
    </location>
</feature>
<evidence type="ECO:0000313" key="3">
    <source>
        <dbReference type="Proteomes" id="UP000257109"/>
    </source>
</evidence>
<name>A0A371G748_MUCPR</name>
<sequence>MENYMDRKMKEKQGLPTKPFSFAPSSIYRTTFQQPSSFFSPPPKTWTLPTTGAYKTRTKPEPSSRVSREKPTNPSLHNSPESSPERQQSASQEKQAIPEKEYLQDAQDPYSQFTVKLRPANESGYSSSSGSEENQSETSLEAFEEEREYD</sequence>
<dbReference type="EMBL" id="QJKJ01006538">
    <property type="protein sequence ID" value="RDX86365.1"/>
    <property type="molecule type" value="Genomic_DNA"/>
</dbReference>
<feature type="compositionally biased region" description="Polar residues" evidence="1">
    <location>
        <begin position="72"/>
        <end position="94"/>
    </location>
</feature>
<feature type="compositionally biased region" description="Low complexity" evidence="1">
    <location>
        <begin position="121"/>
        <end position="139"/>
    </location>
</feature>
<reference evidence="2" key="1">
    <citation type="submission" date="2018-05" db="EMBL/GenBank/DDBJ databases">
        <title>Draft genome of Mucuna pruriens seed.</title>
        <authorList>
            <person name="Nnadi N.E."/>
            <person name="Vos R."/>
            <person name="Hasami M.H."/>
            <person name="Devisetty U.K."/>
            <person name="Aguiy J.C."/>
        </authorList>
    </citation>
    <scope>NUCLEOTIDE SEQUENCE [LARGE SCALE GENOMIC DNA]</scope>
    <source>
        <strain evidence="2">JCA_2017</strain>
    </source>
</reference>
<dbReference type="Proteomes" id="UP000257109">
    <property type="component" value="Unassembled WGS sequence"/>
</dbReference>
<organism evidence="2 3">
    <name type="scientific">Mucuna pruriens</name>
    <name type="common">Velvet bean</name>
    <name type="synonym">Dolichos pruriens</name>
    <dbReference type="NCBI Taxonomy" id="157652"/>
    <lineage>
        <taxon>Eukaryota</taxon>
        <taxon>Viridiplantae</taxon>
        <taxon>Streptophyta</taxon>
        <taxon>Embryophyta</taxon>
        <taxon>Tracheophyta</taxon>
        <taxon>Spermatophyta</taxon>
        <taxon>Magnoliopsida</taxon>
        <taxon>eudicotyledons</taxon>
        <taxon>Gunneridae</taxon>
        <taxon>Pentapetalae</taxon>
        <taxon>rosids</taxon>
        <taxon>fabids</taxon>
        <taxon>Fabales</taxon>
        <taxon>Fabaceae</taxon>
        <taxon>Papilionoideae</taxon>
        <taxon>50 kb inversion clade</taxon>
        <taxon>NPAAA clade</taxon>
        <taxon>indigoferoid/millettioid clade</taxon>
        <taxon>Phaseoleae</taxon>
        <taxon>Mucuna</taxon>
    </lineage>
</organism>
<accession>A0A371G748</accession>
<gene>
    <name evidence="2" type="ORF">CR513_32305</name>
</gene>
<evidence type="ECO:0000256" key="1">
    <source>
        <dbReference type="SAM" id="MobiDB-lite"/>
    </source>
</evidence>
<feature type="region of interest" description="Disordered" evidence="1">
    <location>
        <begin position="1"/>
        <end position="150"/>
    </location>
</feature>
<keyword evidence="3" id="KW-1185">Reference proteome</keyword>
<feature type="non-terminal residue" evidence="2">
    <location>
        <position position="1"/>
    </location>
</feature>